<accession>A0A974S5W0</accession>
<name>A0A974S5W0_9SPHN</name>
<dbReference type="GO" id="GO:0004519">
    <property type="term" value="F:endonuclease activity"/>
    <property type="evidence" value="ECO:0007669"/>
    <property type="project" value="UniProtKB-KW"/>
</dbReference>
<keyword evidence="2" id="KW-0540">Nuclease</keyword>
<dbReference type="EMBL" id="CP061035">
    <property type="protein sequence ID" value="QQV79062.1"/>
    <property type="molecule type" value="Genomic_DNA"/>
</dbReference>
<dbReference type="InterPro" id="IPR003615">
    <property type="entry name" value="HNH_nuc"/>
</dbReference>
<keyword evidence="3" id="KW-1185">Reference proteome</keyword>
<evidence type="ECO:0000313" key="2">
    <source>
        <dbReference type="EMBL" id="QQV79062.1"/>
    </source>
</evidence>
<keyword evidence="2" id="KW-0255">Endonuclease</keyword>
<organism evidence="2 3">
    <name type="scientific">Sphingomonas aliaeris</name>
    <dbReference type="NCBI Taxonomy" id="2759526"/>
    <lineage>
        <taxon>Bacteria</taxon>
        <taxon>Pseudomonadati</taxon>
        <taxon>Pseudomonadota</taxon>
        <taxon>Alphaproteobacteria</taxon>
        <taxon>Sphingomonadales</taxon>
        <taxon>Sphingomonadaceae</taxon>
        <taxon>Sphingomonas</taxon>
    </lineage>
</organism>
<dbReference type="SMART" id="SM00507">
    <property type="entry name" value="HNHc"/>
    <property type="match status" value="1"/>
</dbReference>
<gene>
    <name evidence="2" type="ORF">H5J25_13800</name>
</gene>
<dbReference type="CDD" id="cd00085">
    <property type="entry name" value="HNHc"/>
    <property type="match status" value="1"/>
</dbReference>
<dbReference type="AlphaFoldDB" id="A0A974S5W0"/>
<reference evidence="3" key="1">
    <citation type="submission" date="2020-09" db="EMBL/GenBank/DDBJ databases">
        <title>Sphingomonas sp., a new species isolated from pork steak.</title>
        <authorList>
            <person name="Heidler von Heilborn D."/>
        </authorList>
    </citation>
    <scope>NUCLEOTIDE SEQUENCE [LARGE SCALE GENOMIC DNA]</scope>
</reference>
<proteinExistence type="predicted"/>
<protein>
    <submittedName>
        <fullName evidence="2">HNH endonuclease</fullName>
    </submittedName>
</protein>
<evidence type="ECO:0000259" key="1">
    <source>
        <dbReference type="SMART" id="SM00507"/>
    </source>
</evidence>
<keyword evidence="2" id="KW-0378">Hydrolase</keyword>
<evidence type="ECO:0000313" key="3">
    <source>
        <dbReference type="Proteomes" id="UP000595894"/>
    </source>
</evidence>
<sequence length="115" mass="13097">MVKLTALPNRLASLPPRLTSFTTGDKGRFQANPWRAWYSTPRWRAVRLRVFERDGYTCQWPGCGRVEGNTSLLVADHDKPHHGDPVIFWDEDGIKTLCKPCHDGPKQRAEIAGRL</sequence>
<dbReference type="Proteomes" id="UP000595894">
    <property type="component" value="Chromosome"/>
</dbReference>
<dbReference type="KEGG" id="sari:H5J25_13800"/>
<feature type="domain" description="HNH nuclease" evidence="1">
    <location>
        <begin position="45"/>
        <end position="103"/>
    </location>
</feature>